<proteinExistence type="predicted"/>
<dbReference type="EMBL" id="LDAU01000131">
    <property type="protein sequence ID" value="KRX03535.1"/>
    <property type="molecule type" value="Genomic_DNA"/>
</dbReference>
<sequence>MTKQKRNKRLNNPTPFRIQIPKVRRKGIFGSQNRVVGKYDKVKFPELSILQTQVYIGIIIRRRETPPRQAEVNKQMWLPVRRETPYGIVASAQCWGKVEFLCLKQRLQGGN</sequence>
<evidence type="ECO:0000313" key="2">
    <source>
        <dbReference type="Proteomes" id="UP000054937"/>
    </source>
</evidence>
<reference evidence="1 2" key="1">
    <citation type="journal article" date="2015" name="Sci. Rep.">
        <title>Genome of the facultative scuticociliatosis pathogen Pseudocohnilembus persalinus provides insight into its virulence through horizontal gene transfer.</title>
        <authorList>
            <person name="Xiong J."/>
            <person name="Wang G."/>
            <person name="Cheng J."/>
            <person name="Tian M."/>
            <person name="Pan X."/>
            <person name="Warren A."/>
            <person name="Jiang C."/>
            <person name="Yuan D."/>
            <person name="Miao W."/>
        </authorList>
    </citation>
    <scope>NUCLEOTIDE SEQUENCE [LARGE SCALE GENOMIC DNA]</scope>
    <source>
        <strain evidence="1">36N120E</strain>
    </source>
</reference>
<dbReference type="AlphaFoldDB" id="A0A0V0QMH7"/>
<name>A0A0V0QMH7_PSEPJ</name>
<gene>
    <name evidence="1" type="ORF">PPERSA_02914</name>
</gene>
<dbReference type="InParanoid" id="A0A0V0QMH7"/>
<organism evidence="1 2">
    <name type="scientific">Pseudocohnilembus persalinus</name>
    <name type="common">Ciliate</name>
    <dbReference type="NCBI Taxonomy" id="266149"/>
    <lineage>
        <taxon>Eukaryota</taxon>
        <taxon>Sar</taxon>
        <taxon>Alveolata</taxon>
        <taxon>Ciliophora</taxon>
        <taxon>Intramacronucleata</taxon>
        <taxon>Oligohymenophorea</taxon>
        <taxon>Scuticociliatia</taxon>
        <taxon>Philasterida</taxon>
        <taxon>Pseudocohnilembidae</taxon>
        <taxon>Pseudocohnilembus</taxon>
    </lineage>
</organism>
<protein>
    <submittedName>
        <fullName evidence="1">Uncharacterized protein</fullName>
    </submittedName>
</protein>
<accession>A0A0V0QMH7</accession>
<keyword evidence="2" id="KW-1185">Reference proteome</keyword>
<comment type="caution">
    <text evidence="1">The sequence shown here is derived from an EMBL/GenBank/DDBJ whole genome shotgun (WGS) entry which is preliminary data.</text>
</comment>
<dbReference type="Proteomes" id="UP000054937">
    <property type="component" value="Unassembled WGS sequence"/>
</dbReference>
<evidence type="ECO:0000313" key="1">
    <source>
        <dbReference type="EMBL" id="KRX03535.1"/>
    </source>
</evidence>